<accession>A0A3M7PMM5</accession>
<reference evidence="1 2" key="1">
    <citation type="journal article" date="2018" name="Sci. Rep.">
        <title>Genomic signatures of local adaptation to the degree of environmental predictability in rotifers.</title>
        <authorList>
            <person name="Franch-Gras L."/>
            <person name="Hahn C."/>
            <person name="Garcia-Roger E.M."/>
            <person name="Carmona M.J."/>
            <person name="Serra M."/>
            <person name="Gomez A."/>
        </authorList>
    </citation>
    <scope>NUCLEOTIDE SEQUENCE [LARGE SCALE GENOMIC DNA]</scope>
    <source>
        <strain evidence="1">HYR1</strain>
    </source>
</reference>
<keyword evidence="2" id="KW-1185">Reference proteome</keyword>
<dbReference type="Proteomes" id="UP000276133">
    <property type="component" value="Unassembled WGS sequence"/>
</dbReference>
<evidence type="ECO:0000313" key="2">
    <source>
        <dbReference type="Proteomes" id="UP000276133"/>
    </source>
</evidence>
<protein>
    <submittedName>
        <fullName evidence="1">Uncharacterized protein</fullName>
    </submittedName>
</protein>
<proteinExistence type="predicted"/>
<organism evidence="1 2">
    <name type="scientific">Brachionus plicatilis</name>
    <name type="common">Marine rotifer</name>
    <name type="synonym">Brachionus muelleri</name>
    <dbReference type="NCBI Taxonomy" id="10195"/>
    <lineage>
        <taxon>Eukaryota</taxon>
        <taxon>Metazoa</taxon>
        <taxon>Spiralia</taxon>
        <taxon>Gnathifera</taxon>
        <taxon>Rotifera</taxon>
        <taxon>Eurotatoria</taxon>
        <taxon>Monogononta</taxon>
        <taxon>Pseudotrocha</taxon>
        <taxon>Ploima</taxon>
        <taxon>Brachionidae</taxon>
        <taxon>Brachionus</taxon>
    </lineage>
</organism>
<sequence>MCNMSFSSLNIFYYKRCNVVFIKLEILPYAATKNAAVKILVQTQFYWVLKSGIKFGKEVDFLNIDSKGDKKMNREKNLSIN</sequence>
<evidence type="ECO:0000313" key="1">
    <source>
        <dbReference type="EMBL" id="RNA00015.1"/>
    </source>
</evidence>
<name>A0A3M7PMM5_BRAPC</name>
<comment type="caution">
    <text evidence="1">The sequence shown here is derived from an EMBL/GenBank/DDBJ whole genome shotgun (WGS) entry which is preliminary data.</text>
</comment>
<dbReference type="EMBL" id="REGN01009959">
    <property type="protein sequence ID" value="RNA00015.1"/>
    <property type="molecule type" value="Genomic_DNA"/>
</dbReference>
<dbReference type="AlphaFoldDB" id="A0A3M7PMM5"/>
<gene>
    <name evidence="1" type="ORF">BpHYR1_042008</name>
</gene>